<evidence type="ECO:0000256" key="4">
    <source>
        <dbReference type="ARBA" id="ARBA00023136"/>
    </source>
</evidence>
<gene>
    <name evidence="9" type="primary">TMEM104</name>
    <name evidence="9" type="ORF">AOXY_G15479</name>
</gene>
<organism evidence="9 10">
    <name type="scientific">Acipenser oxyrinchus oxyrinchus</name>
    <dbReference type="NCBI Taxonomy" id="40147"/>
    <lineage>
        <taxon>Eukaryota</taxon>
        <taxon>Metazoa</taxon>
        <taxon>Chordata</taxon>
        <taxon>Craniata</taxon>
        <taxon>Vertebrata</taxon>
        <taxon>Euteleostomi</taxon>
        <taxon>Actinopterygii</taxon>
        <taxon>Chondrostei</taxon>
        <taxon>Acipenseriformes</taxon>
        <taxon>Acipenseridae</taxon>
        <taxon>Acipenser</taxon>
    </lineage>
</organism>
<feature type="domain" description="Amino acid transporter transmembrane" evidence="8">
    <location>
        <begin position="8"/>
        <end position="61"/>
    </location>
</feature>
<keyword evidence="2 7" id="KW-0812">Transmembrane</keyword>
<evidence type="ECO:0000259" key="8">
    <source>
        <dbReference type="Pfam" id="PF01490"/>
    </source>
</evidence>
<feature type="transmembrane region" description="Helical" evidence="7">
    <location>
        <begin position="345"/>
        <end position="369"/>
    </location>
</feature>
<proteinExistence type="inferred from homology"/>
<keyword evidence="3 7" id="KW-1133">Transmembrane helix</keyword>
<evidence type="ECO:0000256" key="7">
    <source>
        <dbReference type="SAM" id="Phobius"/>
    </source>
</evidence>
<feature type="transmembrane region" description="Helical" evidence="7">
    <location>
        <begin position="7"/>
        <end position="28"/>
    </location>
</feature>
<keyword evidence="5" id="KW-0325">Glycoprotein</keyword>
<dbReference type="Pfam" id="PF01490">
    <property type="entry name" value="Aa_trans"/>
    <property type="match status" value="1"/>
</dbReference>
<evidence type="ECO:0000256" key="2">
    <source>
        <dbReference type="ARBA" id="ARBA00022692"/>
    </source>
</evidence>
<comment type="caution">
    <text evidence="9">The sequence shown here is derived from an EMBL/GenBank/DDBJ whole genome shotgun (WGS) entry which is preliminary data.</text>
</comment>
<feature type="transmembrane region" description="Helical" evidence="7">
    <location>
        <begin position="216"/>
        <end position="234"/>
    </location>
</feature>
<feature type="transmembrane region" description="Helical" evidence="7">
    <location>
        <begin position="241"/>
        <end position="265"/>
    </location>
</feature>
<comment type="similarity">
    <text evidence="6">Belongs to the TMEM104 family.</text>
</comment>
<evidence type="ECO:0000313" key="10">
    <source>
        <dbReference type="Proteomes" id="UP001230051"/>
    </source>
</evidence>
<keyword evidence="10" id="KW-1185">Reference proteome</keyword>
<feature type="transmembrane region" description="Helical" evidence="7">
    <location>
        <begin position="34"/>
        <end position="59"/>
    </location>
</feature>
<dbReference type="PANTHER" id="PTHR16189">
    <property type="entry name" value="TRANSMEMBRANE PROTEIN 104-RELATED"/>
    <property type="match status" value="1"/>
</dbReference>
<dbReference type="GO" id="GO:0016020">
    <property type="term" value="C:membrane"/>
    <property type="evidence" value="ECO:0007669"/>
    <property type="project" value="UniProtKB-SubCell"/>
</dbReference>
<feature type="transmembrane region" description="Helical" evidence="7">
    <location>
        <begin position="318"/>
        <end position="339"/>
    </location>
</feature>
<comment type="subcellular location">
    <subcellularLocation>
        <location evidence="1">Membrane</location>
        <topology evidence="1">Multi-pass membrane protein</topology>
    </subcellularLocation>
</comment>
<dbReference type="InterPro" id="IPR013057">
    <property type="entry name" value="AA_transpt_TM"/>
</dbReference>
<evidence type="ECO:0000313" key="9">
    <source>
        <dbReference type="EMBL" id="KAK1165020.1"/>
    </source>
</evidence>
<name>A0AAD8D912_ACIOX</name>
<accession>A0AAD8D912</accession>
<feature type="transmembrane region" description="Helical" evidence="7">
    <location>
        <begin position="285"/>
        <end position="306"/>
    </location>
</feature>
<dbReference type="Proteomes" id="UP001230051">
    <property type="component" value="Unassembled WGS sequence"/>
</dbReference>
<feature type="transmembrane region" description="Helical" evidence="7">
    <location>
        <begin position="478"/>
        <end position="499"/>
    </location>
</feature>
<reference evidence="9" key="1">
    <citation type="submission" date="2022-02" db="EMBL/GenBank/DDBJ databases">
        <title>Atlantic sturgeon de novo genome assembly.</title>
        <authorList>
            <person name="Stock M."/>
            <person name="Klopp C."/>
            <person name="Guiguen Y."/>
            <person name="Cabau C."/>
            <person name="Parinello H."/>
            <person name="Santidrian Yebra-Pimentel E."/>
            <person name="Kuhl H."/>
            <person name="Dirks R.P."/>
            <person name="Guessner J."/>
            <person name="Wuertz S."/>
            <person name="Du K."/>
            <person name="Schartl M."/>
        </authorList>
    </citation>
    <scope>NUCLEOTIDE SEQUENCE</scope>
    <source>
        <strain evidence="9">STURGEONOMICS-FGT-2020</strain>
        <tissue evidence="9">Whole blood</tissue>
    </source>
</reference>
<evidence type="ECO:0000256" key="3">
    <source>
        <dbReference type="ARBA" id="ARBA00022989"/>
    </source>
</evidence>
<evidence type="ECO:0000256" key="6">
    <source>
        <dbReference type="ARBA" id="ARBA00038166"/>
    </source>
</evidence>
<dbReference type="EMBL" id="JAGXEW010000013">
    <property type="protein sequence ID" value="KAK1165020.1"/>
    <property type="molecule type" value="Genomic_DNA"/>
</dbReference>
<protein>
    <submittedName>
        <fullName evidence="9">Transmembrane protein 104-like isoform X1</fullName>
    </submittedName>
</protein>
<dbReference type="PANTHER" id="PTHR16189:SF0">
    <property type="entry name" value="TRANSMEMBRANE PROTEIN 104"/>
    <property type="match status" value="1"/>
</dbReference>
<sequence length="503" mass="54758">MESDSQYSLLVGMAYLFNTMFGTGILALPRAFASGGWLVSTVTLLSSIALSYVTVTFLIEAIACACGKTAGSEETGEGKERITPADMVMEDIAMADKNAGADEWKERKALIEKEPDGCVCCRSGSESDLCPSVFDINKTISLTDLTAMYFNPVGDILSRIVLLLSIWGSLTMYLTMVPFSLTNLLCKPETDCDKLGNFSSIPDEALCWGPLTKISVYRIFLTLFILLVGPFVFFSVQKNKYIQVFASIMSFVVFSIMFVTSVVILARGRGRGTPILADFNAFPSVFGACSVAAVSHTVLPTVVPLIRNKTHLGQGVLVVFATVTLLYLTLCLFVVFVFPEKDIQAVILVNFATCSIVPVVFVIYILGLYTTVKVSANFPVNGVTLSDNLKSMFAGFQCSHAWPVDRLLFPLAVIAPPLAISYGTHNIEMIVGITGSYTVNLIQYVTPSALVYLSRKEARARFGEDVLIKHASPFQHGFWIILALLYAAVGLVVSTVFYVKSLA</sequence>
<feature type="transmembrane region" description="Helical" evidence="7">
    <location>
        <begin position="156"/>
        <end position="175"/>
    </location>
</feature>
<dbReference type="AlphaFoldDB" id="A0AAD8D912"/>
<evidence type="ECO:0000256" key="5">
    <source>
        <dbReference type="ARBA" id="ARBA00023180"/>
    </source>
</evidence>
<evidence type="ECO:0000256" key="1">
    <source>
        <dbReference type="ARBA" id="ARBA00004141"/>
    </source>
</evidence>
<keyword evidence="4 7" id="KW-0472">Membrane</keyword>